<accession>A0A9Q3C5D4</accession>
<keyword evidence="3" id="KW-1185">Reference proteome</keyword>
<name>A0A9Q3C5D4_9BASI</name>
<dbReference type="AlphaFoldDB" id="A0A9Q3C5D4"/>
<sequence length="206" mass="22651">MTPIPLRYSYNNSEAYKKDSKAWAIKHGVYTPLRHEVFNLPQSHIVSEPSLPKKQKPPEVLSVNSSTPPSKHTRTTSPVNCEPVPGPSKMQKTLPPAYGPSVSFEANKMDTKSSNHEDNNPANDLDHKDPKDSHNATPEVSKEKGNSFSSSMPTAIKSSQNPIPEPSPLKGEHCETFSPQGDSIFNYDSKENFSAPKGSPNEETKP</sequence>
<evidence type="ECO:0000256" key="1">
    <source>
        <dbReference type="SAM" id="MobiDB-lite"/>
    </source>
</evidence>
<dbReference type="EMBL" id="AVOT02004813">
    <property type="protein sequence ID" value="MBW0477442.1"/>
    <property type="molecule type" value="Genomic_DNA"/>
</dbReference>
<organism evidence="2 3">
    <name type="scientific">Austropuccinia psidii MF-1</name>
    <dbReference type="NCBI Taxonomy" id="1389203"/>
    <lineage>
        <taxon>Eukaryota</taxon>
        <taxon>Fungi</taxon>
        <taxon>Dikarya</taxon>
        <taxon>Basidiomycota</taxon>
        <taxon>Pucciniomycotina</taxon>
        <taxon>Pucciniomycetes</taxon>
        <taxon>Pucciniales</taxon>
        <taxon>Sphaerophragmiaceae</taxon>
        <taxon>Austropuccinia</taxon>
    </lineage>
</organism>
<gene>
    <name evidence="2" type="ORF">O181_017157</name>
</gene>
<proteinExistence type="predicted"/>
<reference evidence="2" key="1">
    <citation type="submission" date="2021-03" db="EMBL/GenBank/DDBJ databases">
        <title>Draft genome sequence of rust myrtle Austropuccinia psidii MF-1, a brazilian biotype.</title>
        <authorList>
            <person name="Quecine M.C."/>
            <person name="Pachon D.M.R."/>
            <person name="Bonatelli M.L."/>
            <person name="Correr F.H."/>
            <person name="Franceschini L.M."/>
            <person name="Leite T.F."/>
            <person name="Margarido G.R.A."/>
            <person name="Almeida C.A."/>
            <person name="Ferrarezi J.A."/>
            <person name="Labate C.A."/>
        </authorList>
    </citation>
    <scope>NUCLEOTIDE SEQUENCE</scope>
    <source>
        <strain evidence="2">MF-1</strain>
    </source>
</reference>
<evidence type="ECO:0000313" key="3">
    <source>
        <dbReference type="Proteomes" id="UP000765509"/>
    </source>
</evidence>
<feature type="compositionally biased region" description="Polar residues" evidence="1">
    <location>
        <begin position="146"/>
        <end position="162"/>
    </location>
</feature>
<feature type="compositionally biased region" description="Basic and acidic residues" evidence="1">
    <location>
        <begin position="107"/>
        <end position="145"/>
    </location>
</feature>
<evidence type="ECO:0000313" key="2">
    <source>
        <dbReference type="EMBL" id="MBW0477442.1"/>
    </source>
</evidence>
<comment type="caution">
    <text evidence="2">The sequence shown here is derived from an EMBL/GenBank/DDBJ whole genome shotgun (WGS) entry which is preliminary data.</text>
</comment>
<dbReference type="Proteomes" id="UP000765509">
    <property type="component" value="Unassembled WGS sequence"/>
</dbReference>
<feature type="compositionally biased region" description="Polar residues" evidence="1">
    <location>
        <begin position="62"/>
        <end position="79"/>
    </location>
</feature>
<protein>
    <submittedName>
        <fullName evidence="2">Uncharacterized protein</fullName>
    </submittedName>
</protein>
<feature type="region of interest" description="Disordered" evidence="1">
    <location>
        <begin position="47"/>
        <end position="206"/>
    </location>
</feature>